<dbReference type="GO" id="GO:0006289">
    <property type="term" value="P:nucleotide-excision repair"/>
    <property type="evidence" value="ECO:0007669"/>
    <property type="project" value="EnsemblFungi"/>
</dbReference>
<proteinExistence type="inferred from homology"/>
<dbReference type="Pfam" id="PF00069">
    <property type="entry name" value="Pkinase"/>
    <property type="match status" value="1"/>
</dbReference>
<accession>A0A1L0CUD7</accession>
<dbReference type="GO" id="GO:0000785">
    <property type="term" value="C:chromatin"/>
    <property type="evidence" value="ECO:0007669"/>
    <property type="project" value="EnsemblFungi"/>
</dbReference>
<dbReference type="GO" id="GO:0005524">
    <property type="term" value="F:ATP binding"/>
    <property type="evidence" value="ECO:0007669"/>
    <property type="project" value="UniProtKB-UniRule"/>
</dbReference>
<keyword evidence="4" id="KW-0808">Transferase</keyword>
<dbReference type="InterPro" id="IPR050108">
    <property type="entry name" value="CDK"/>
</dbReference>
<feature type="binding site" evidence="8">
    <location>
        <position position="43"/>
    </location>
    <ligand>
        <name>ATP</name>
        <dbReference type="ChEBI" id="CHEBI:30616"/>
    </ligand>
</feature>
<dbReference type="GO" id="GO:0070985">
    <property type="term" value="C:transcription factor TFIIK complex"/>
    <property type="evidence" value="ECO:0007669"/>
    <property type="project" value="EnsemblFungi"/>
</dbReference>
<dbReference type="GO" id="GO:0016251">
    <property type="term" value="F:RNA polymerase II general transcription initiation factor activity"/>
    <property type="evidence" value="ECO:0007669"/>
    <property type="project" value="EnsemblFungi"/>
</dbReference>
<dbReference type="SUPFAM" id="SSF56112">
    <property type="entry name" value="Protein kinase-like (PK-like)"/>
    <property type="match status" value="1"/>
</dbReference>
<protein>
    <recommendedName>
        <fullName evidence="2">[RNA-polymerase]-subunit kinase</fullName>
        <ecNumber evidence="2">2.7.11.23</ecNumber>
    </recommendedName>
</protein>
<dbReference type="GO" id="GO:0006360">
    <property type="term" value="P:transcription by RNA polymerase I"/>
    <property type="evidence" value="ECO:0007669"/>
    <property type="project" value="EnsemblFungi"/>
</dbReference>
<dbReference type="PANTHER" id="PTHR24056">
    <property type="entry name" value="CELL DIVISION PROTEIN KINASE"/>
    <property type="match status" value="1"/>
</dbReference>
<evidence type="ECO:0000256" key="9">
    <source>
        <dbReference type="RuleBase" id="RU000304"/>
    </source>
</evidence>
<keyword evidence="5 8" id="KW-0547">Nucleotide-binding</keyword>
<dbReference type="GO" id="GO:1905866">
    <property type="term" value="P:positive regulation of Atg1/ULK1 kinase complex assembly"/>
    <property type="evidence" value="ECO:0007669"/>
    <property type="project" value="EnsemblFungi"/>
</dbReference>
<evidence type="ECO:0000256" key="1">
    <source>
        <dbReference type="ARBA" id="ARBA00006485"/>
    </source>
</evidence>
<dbReference type="EC" id="2.7.11.23" evidence="2"/>
<evidence type="ECO:0000256" key="2">
    <source>
        <dbReference type="ARBA" id="ARBA00012409"/>
    </source>
</evidence>
<dbReference type="GO" id="GO:0006370">
    <property type="term" value="P:7-methylguanosine mRNA capping"/>
    <property type="evidence" value="ECO:0007669"/>
    <property type="project" value="EnsemblFungi"/>
</dbReference>
<dbReference type="EMBL" id="FQNF01000007">
    <property type="protein sequence ID" value="SGZ38375.1"/>
    <property type="molecule type" value="Genomic_DNA"/>
</dbReference>
<evidence type="ECO:0000313" key="12">
    <source>
        <dbReference type="Proteomes" id="UP000183365"/>
    </source>
</evidence>
<dbReference type="GO" id="GO:0060261">
    <property type="term" value="P:positive regulation of transcription initiation by RNA polymerase II"/>
    <property type="evidence" value="ECO:0007669"/>
    <property type="project" value="EnsemblFungi"/>
</dbReference>
<reference evidence="12" key="1">
    <citation type="submission" date="2016-11" db="EMBL/GenBank/DDBJ databases">
        <authorList>
            <person name="Guldener U."/>
        </authorList>
    </citation>
    <scope>NUCLEOTIDE SEQUENCE [LARGE SCALE GENOMIC DNA]</scope>
</reference>
<dbReference type="VEuPathDB" id="FungiDB:HGUI_00575"/>
<dbReference type="PROSITE" id="PS50011">
    <property type="entry name" value="PROTEIN_KINASE_DOM"/>
    <property type="match status" value="1"/>
</dbReference>
<dbReference type="PROSITE" id="PS00108">
    <property type="entry name" value="PROTEIN_KINASE_ST"/>
    <property type="match status" value="1"/>
</dbReference>
<dbReference type="InterPro" id="IPR011009">
    <property type="entry name" value="Kinase-like_dom_sf"/>
</dbReference>
<dbReference type="GO" id="GO:0010508">
    <property type="term" value="P:positive regulation of autophagy"/>
    <property type="evidence" value="ECO:0007669"/>
    <property type="project" value="EnsemblFungi"/>
</dbReference>
<evidence type="ECO:0000256" key="8">
    <source>
        <dbReference type="PROSITE-ProRule" id="PRU10141"/>
    </source>
</evidence>
<evidence type="ECO:0000256" key="6">
    <source>
        <dbReference type="ARBA" id="ARBA00022777"/>
    </source>
</evidence>
<dbReference type="Proteomes" id="UP000183365">
    <property type="component" value="Unassembled WGS sequence"/>
</dbReference>
<dbReference type="Gene3D" id="3.30.200.20">
    <property type="entry name" value="Phosphorylase Kinase, domain 1"/>
    <property type="match status" value="1"/>
</dbReference>
<dbReference type="PANTHER" id="PTHR24056:SF0">
    <property type="entry name" value="CYCLIN-DEPENDENT KINASE 7"/>
    <property type="match status" value="1"/>
</dbReference>
<dbReference type="PROSITE" id="PS00107">
    <property type="entry name" value="PROTEIN_KINASE_ATP"/>
    <property type="match status" value="1"/>
</dbReference>
<comment type="similarity">
    <text evidence="1">Belongs to the protein kinase superfamily. CMGC Ser/Thr protein kinase family. CDC2/CDKX subfamily.</text>
</comment>
<dbReference type="FunFam" id="1.10.510.10:FF:000624">
    <property type="entry name" value="Mitogen-activated protein kinase"/>
    <property type="match status" value="1"/>
</dbReference>
<dbReference type="GO" id="GO:0006995">
    <property type="term" value="P:cellular response to nitrogen starvation"/>
    <property type="evidence" value="ECO:0007669"/>
    <property type="project" value="EnsemblFungi"/>
</dbReference>
<feature type="domain" description="Protein kinase" evidence="10">
    <location>
        <begin position="7"/>
        <end position="315"/>
    </location>
</feature>
<gene>
    <name evidence="11" type="ORF">HGUI_00575</name>
</gene>
<dbReference type="GO" id="GO:0140836">
    <property type="term" value="F:RNA polymerase II CTD heptapeptide repeat S5 kinase activity"/>
    <property type="evidence" value="ECO:0007669"/>
    <property type="project" value="EnsemblFungi"/>
</dbReference>
<dbReference type="InterPro" id="IPR008271">
    <property type="entry name" value="Ser/Thr_kinase_AS"/>
</dbReference>
<dbReference type="GO" id="GO:0006367">
    <property type="term" value="P:transcription initiation at RNA polymerase II promoter"/>
    <property type="evidence" value="ECO:0007669"/>
    <property type="project" value="EnsemblFungi"/>
</dbReference>
<keyword evidence="3 9" id="KW-0723">Serine/threonine-protein kinase</keyword>
<dbReference type="InterPro" id="IPR000719">
    <property type="entry name" value="Prot_kinase_dom"/>
</dbReference>
<name>A0A1L0CUD7_9ASCO</name>
<evidence type="ECO:0000256" key="4">
    <source>
        <dbReference type="ARBA" id="ARBA00022679"/>
    </source>
</evidence>
<sequence length="333" mass="38565">MDTGDYYSKEKKLGEGTFAIVYLGKKRPSNKINDGLPEQVAIKEIKLDLMKKQSEDVNKGDVTGIDISAIREIKYLQELRQHDNIIKLFDVYTDTTNSINLVLEFLPMDLEKLIKKKTIIFNSMDLKLIVLQMLRGVNHLHRLSIMHRDLKPANLLIGNDGMIKIADFGLARIYDDGGINAHSNMTNNVVTRWYKAPELLLGSKNYDFKIDIWSLGLIIIELLIRVPYLPGKDDADQLTLMFKVMGTPTEKDWPHVKALPNYNTNLYMYPKPNRQEWRKRFVAISDNFLDLLINMLEMSPKSRWNVIQCLESEYIREYPRPSDPMDLVALMNE</sequence>
<keyword evidence="12" id="KW-1185">Reference proteome</keyword>
<evidence type="ECO:0000259" key="10">
    <source>
        <dbReference type="PROSITE" id="PS50011"/>
    </source>
</evidence>
<evidence type="ECO:0000256" key="3">
    <source>
        <dbReference type="ARBA" id="ARBA00022527"/>
    </source>
</evidence>
<dbReference type="GO" id="GO:0005829">
    <property type="term" value="C:cytosol"/>
    <property type="evidence" value="ECO:0007669"/>
    <property type="project" value="EnsemblFungi"/>
</dbReference>
<dbReference type="AlphaFoldDB" id="A0A1L0CUD7"/>
<dbReference type="GO" id="GO:0004693">
    <property type="term" value="F:cyclin-dependent protein serine/threonine kinase activity"/>
    <property type="evidence" value="ECO:0007669"/>
    <property type="project" value="EnsemblFungi"/>
</dbReference>
<organism evidence="11 12">
    <name type="scientific">Hanseniaspora guilliermondii</name>
    <dbReference type="NCBI Taxonomy" id="56406"/>
    <lineage>
        <taxon>Eukaryota</taxon>
        <taxon>Fungi</taxon>
        <taxon>Dikarya</taxon>
        <taxon>Ascomycota</taxon>
        <taxon>Saccharomycotina</taxon>
        <taxon>Saccharomycetes</taxon>
        <taxon>Saccharomycodales</taxon>
        <taxon>Saccharomycodaceae</taxon>
        <taxon>Hanseniaspora</taxon>
    </lineage>
</organism>
<dbReference type="GO" id="GO:0032968">
    <property type="term" value="P:positive regulation of transcription elongation by RNA polymerase II"/>
    <property type="evidence" value="ECO:0007669"/>
    <property type="project" value="EnsemblFungi"/>
</dbReference>
<keyword evidence="6 11" id="KW-0418">Kinase</keyword>
<dbReference type="Gene3D" id="1.10.510.10">
    <property type="entry name" value="Transferase(Phosphotransferase) domain 1"/>
    <property type="match status" value="1"/>
</dbReference>
<evidence type="ECO:0000256" key="5">
    <source>
        <dbReference type="ARBA" id="ARBA00022741"/>
    </source>
</evidence>
<keyword evidence="7 8" id="KW-0067">ATP-binding</keyword>
<dbReference type="InterPro" id="IPR017441">
    <property type="entry name" value="Protein_kinase_ATP_BS"/>
</dbReference>
<dbReference type="OrthoDB" id="1732493at2759"/>
<dbReference type="SMART" id="SM00220">
    <property type="entry name" value="S_TKc"/>
    <property type="match status" value="1"/>
</dbReference>
<evidence type="ECO:0000313" key="11">
    <source>
        <dbReference type="EMBL" id="SGZ38375.1"/>
    </source>
</evidence>
<evidence type="ECO:0000256" key="7">
    <source>
        <dbReference type="ARBA" id="ARBA00022840"/>
    </source>
</evidence>